<keyword evidence="3" id="KW-1185">Reference proteome</keyword>
<dbReference type="SUPFAM" id="SSF51182">
    <property type="entry name" value="RmlC-like cupins"/>
    <property type="match status" value="1"/>
</dbReference>
<protein>
    <recommendedName>
        <fullName evidence="4">Cupin 2 conserved barrel domain-containing protein</fullName>
    </recommendedName>
</protein>
<comment type="caution">
    <text evidence="2">The sequence shown here is derived from an EMBL/GenBank/DDBJ whole genome shotgun (WGS) entry which is preliminary data.</text>
</comment>
<gene>
    <name evidence="2" type="ORF">P170DRAFT_431658</name>
</gene>
<evidence type="ECO:0000313" key="2">
    <source>
        <dbReference type="EMBL" id="PLB53890.1"/>
    </source>
</evidence>
<accession>A0A2I2GLZ9</accession>
<dbReference type="EMBL" id="MSFO01000001">
    <property type="protein sequence ID" value="PLB53890.1"/>
    <property type="molecule type" value="Genomic_DNA"/>
</dbReference>
<name>A0A2I2GLZ9_9EURO</name>
<dbReference type="OrthoDB" id="9976870at2759"/>
<evidence type="ECO:0008006" key="4">
    <source>
        <dbReference type="Google" id="ProtNLM"/>
    </source>
</evidence>
<dbReference type="AlphaFoldDB" id="A0A2I2GLZ9"/>
<feature type="compositionally biased region" description="Polar residues" evidence="1">
    <location>
        <begin position="8"/>
        <end position="27"/>
    </location>
</feature>
<feature type="region of interest" description="Disordered" evidence="1">
    <location>
        <begin position="1"/>
        <end position="28"/>
    </location>
</feature>
<dbReference type="Gene3D" id="2.60.120.10">
    <property type="entry name" value="Jelly Rolls"/>
    <property type="match status" value="1"/>
</dbReference>
<dbReference type="Proteomes" id="UP000234275">
    <property type="component" value="Unassembled WGS sequence"/>
</dbReference>
<dbReference type="STRING" id="1392250.A0A2I2GLZ9"/>
<evidence type="ECO:0000256" key="1">
    <source>
        <dbReference type="SAM" id="MobiDB-lite"/>
    </source>
</evidence>
<dbReference type="GeneID" id="36555787"/>
<sequence>MTFPMREQNYTASPSQSAMQSNTTNPIRNRFNGAVTTRVIPHPHRAFAFEVTFNPSQWPDFLRGQKPPKHFHPLQEEYIEVVEGALCVEDDEQEYTLTPREGEFLIRPWVNHRLYPPAGYDGDIKFLLAGEETPELFKLDTIFFENWYGYQDETVVAGKGIDLIQVLSMFDAGGSYMSFPWWVPFGRTLSMTLGVVVGRWIGGLLGYQPYHRKWTFDWDLACRKMEQSIFQRRFADRAKTV</sequence>
<dbReference type="InterPro" id="IPR011051">
    <property type="entry name" value="RmlC_Cupin_sf"/>
</dbReference>
<evidence type="ECO:0000313" key="3">
    <source>
        <dbReference type="Proteomes" id="UP000234275"/>
    </source>
</evidence>
<dbReference type="RefSeq" id="XP_024709192.1">
    <property type="nucleotide sequence ID" value="XM_024848088.1"/>
</dbReference>
<dbReference type="VEuPathDB" id="FungiDB:P170DRAFT_431658"/>
<organism evidence="2 3">
    <name type="scientific">Aspergillus steynii IBT 23096</name>
    <dbReference type="NCBI Taxonomy" id="1392250"/>
    <lineage>
        <taxon>Eukaryota</taxon>
        <taxon>Fungi</taxon>
        <taxon>Dikarya</taxon>
        <taxon>Ascomycota</taxon>
        <taxon>Pezizomycotina</taxon>
        <taxon>Eurotiomycetes</taxon>
        <taxon>Eurotiomycetidae</taxon>
        <taxon>Eurotiales</taxon>
        <taxon>Aspergillaceae</taxon>
        <taxon>Aspergillus</taxon>
        <taxon>Aspergillus subgen. Circumdati</taxon>
    </lineage>
</organism>
<reference evidence="2 3" key="1">
    <citation type="submission" date="2016-12" db="EMBL/GenBank/DDBJ databases">
        <title>The genomes of Aspergillus section Nigri reveals drivers in fungal speciation.</title>
        <authorList>
            <consortium name="DOE Joint Genome Institute"/>
            <person name="Vesth T.C."/>
            <person name="Nybo J."/>
            <person name="Theobald S."/>
            <person name="Brandl J."/>
            <person name="Frisvad J.C."/>
            <person name="Nielsen K.F."/>
            <person name="Lyhne E.K."/>
            <person name="Kogle M.E."/>
            <person name="Kuo A."/>
            <person name="Riley R."/>
            <person name="Clum A."/>
            <person name="Nolan M."/>
            <person name="Lipzen A."/>
            <person name="Salamov A."/>
            <person name="Henrissat B."/>
            <person name="Wiebenga A."/>
            <person name="De Vries R.P."/>
            <person name="Grigoriev I.V."/>
            <person name="Mortensen U.H."/>
            <person name="Andersen M.R."/>
            <person name="Baker S.E."/>
        </authorList>
    </citation>
    <scope>NUCLEOTIDE SEQUENCE [LARGE SCALE GENOMIC DNA]</scope>
    <source>
        <strain evidence="2 3">IBT 23096</strain>
    </source>
</reference>
<dbReference type="InterPro" id="IPR014710">
    <property type="entry name" value="RmlC-like_jellyroll"/>
</dbReference>
<proteinExistence type="predicted"/>